<feature type="domain" description="C2H2-type" evidence="7">
    <location>
        <begin position="10"/>
        <end position="37"/>
    </location>
</feature>
<keyword evidence="9" id="KW-1185">Reference proteome</keyword>
<dbReference type="GO" id="GO:0000978">
    <property type="term" value="F:RNA polymerase II cis-regulatory region sequence-specific DNA binding"/>
    <property type="evidence" value="ECO:0007669"/>
    <property type="project" value="TreeGrafter"/>
</dbReference>
<dbReference type="PROSITE" id="PS00028">
    <property type="entry name" value="ZINC_FINGER_C2H2_1"/>
    <property type="match status" value="2"/>
</dbReference>
<feature type="compositionally biased region" description="Basic and acidic residues" evidence="6">
    <location>
        <begin position="244"/>
        <end position="253"/>
    </location>
</feature>
<feature type="compositionally biased region" description="Acidic residues" evidence="6">
    <location>
        <begin position="114"/>
        <end position="128"/>
    </location>
</feature>
<evidence type="ECO:0000256" key="3">
    <source>
        <dbReference type="ARBA" id="ARBA00022771"/>
    </source>
</evidence>
<organism evidence="8 9">
    <name type="scientific">Polypterus senegalus</name>
    <name type="common">Senegal bichir</name>
    <dbReference type="NCBI Taxonomy" id="55291"/>
    <lineage>
        <taxon>Eukaryota</taxon>
        <taxon>Metazoa</taxon>
        <taxon>Chordata</taxon>
        <taxon>Craniata</taxon>
        <taxon>Vertebrata</taxon>
        <taxon>Euteleostomi</taxon>
        <taxon>Actinopterygii</taxon>
        <taxon>Polypteriformes</taxon>
        <taxon>Polypteridae</taxon>
        <taxon>Polypterus</taxon>
    </lineage>
</organism>
<evidence type="ECO:0000256" key="4">
    <source>
        <dbReference type="ARBA" id="ARBA00022833"/>
    </source>
</evidence>
<evidence type="ECO:0000256" key="2">
    <source>
        <dbReference type="ARBA" id="ARBA00022737"/>
    </source>
</evidence>
<keyword evidence="3 5" id="KW-0863">Zinc-finger</keyword>
<feature type="compositionally biased region" description="Basic and acidic residues" evidence="6">
    <location>
        <begin position="95"/>
        <end position="113"/>
    </location>
</feature>
<dbReference type="InterPro" id="IPR013087">
    <property type="entry name" value="Znf_C2H2_type"/>
</dbReference>
<sequence length="294" mass="33872">MKIHVEEKLYCCSECDKRFKELRALRKHLKIHAAVKPYCCIECGKQLAERCALRKHMIIHTGEKQYGCTECVLKELYSIVPMEETAEAGISRKSSMKEKGQGTRKTQELAYKDDVEDTEERSSDVEEESFTLDKGFNFNSAVHIKEEDCDWESSDYTQQTVRIKEEDDEDEEEEEEEDYEWDTVSVKGDSEETPEDFDVPEHEIITCVKEEEEDDDFKSEFISQCSYGDEETTGLNSMWNSRHYMQEDPDHEQSNSVESSAKTSEKPSASGQSGESKYYGIKTIGYFGDASVDQ</sequence>
<dbReference type="SUPFAM" id="SSF57667">
    <property type="entry name" value="beta-beta-alpha zinc fingers"/>
    <property type="match status" value="1"/>
</dbReference>
<accession>A0A8X7X351</accession>
<dbReference type="AlphaFoldDB" id="A0A8X7X351"/>
<feature type="region of interest" description="Disordered" evidence="6">
    <location>
        <begin position="89"/>
        <end position="128"/>
    </location>
</feature>
<name>A0A8X7X351_POLSE</name>
<feature type="non-terminal residue" evidence="8">
    <location>
        <position position="1"/>
    </location>
</feature>
<dbReference type="EMBL" id="JAATIS010005064">
    <property type="protein sequence ID" value="KAG2460446.1"/>
    <property type="molecule type" value="Genomic_DNA"/>
</dbReference>
<feature type="compositionally biased region" description="Polar residues" evidence="6">
    <location>
        <begin position="254"/>
        <end position="275"/>
    </location>
</feature>
<dbReference type="GO" id="GO:0008270">
    <property type="term" value="F:zinc ion binding"/>
    <property type="evidence" value="ECO:0007669"/>
    <property type="project" value="UniProtKB-KW"/>
</dbReference>
<proteinExistence type="predicted"/>
<dbReference type="SMART" id="SM00355">
    <property type="entry name" value="ZnF_C2H2"/>
    <property type="match status" value="2"/>
</dbReference>
<feature type="non-terminal residue" evidence="8">
    <location>
        <position position="294"/>
    </location>
</feature>
<dbReference type="PANTHER" id="PTHR23226:SF377">
    <property type="entry name" value="ZINC FINGER AND SCAN DOMAIN-CONTAINING PROTEIN 20"/>
    <property type="match status" value="1"/>
</dbReference>
<dbReference type="FunFam" id="3.30.160.60:FF:001297">
    <property type="entry name" value="Zinc finger and SCAN domain-containing protein 2"/>
    <property type="match status" value="1"/>
</dbReference>
<evidence type="ECO:0000256" key="1">
    <source>
        <dbReference type="ARBA" id="ARBA00022723"/>
    </source>
</evidence>
<reference evidence="8 9" key="1">
    <citation type="journal article" date="2021" name="Cell">
        <title>Tracing the genetic footprints of vertebrate landing in non-teleost ray-finned fishes.</title>
        <authorList>
            <person name="Bi X."/>
            <person name="Wang K."/>
            <person name="Yang L."/>
            <person name="Pan H."/>
            <person name="Jiang H."/>
            <person name="Wei Q."/>
            <person name="Fang M."/>
            <person name="Yu H."/>
            <person name="Zhu C."/>
            <person name="Cai Y."/>
            <person name="He Y."/>
            <person name="Gan X."/>
            <person name="Zeng H."/>
            <person name="Yu D."/>
            <person name="Zhu Y."/>
            <person name="Jiang H."/>
            <person name="Qiu Q."/>
            <person name="Yang H."/>
            <person name="Zhang Y.E."/>
            <person name="Wang W."/>
            <person name="Zhu M."/>
            <person name="He S."/>
            <person name="Zhang G."/>
        </authorList>
    </citation>
    <scope>NUCLEOTIDE SEQUENCE [LARGE SCALE GENOMIC DNA]</scope>
    <source>
        <strain evidence="8">Bchr_013</strain>
    </source>
</reference>
<protein>
    <submittedName>
        <fullName evidence="8">ZG26 protein</fullName>
    </submittedName>
</protein>
<feature type="domain" description="C2H2-type" evidence="7">
    <location>
        <begin position="38"/>
        <end position="65"/>
    </location>
</feature>
<dbReference type="Gene3D" id="3.30.160.60">
    <property type="entry name" value="Classic Zinc Finger"/>
    <property type="match status" value="2"/>
</dbReference>
<feature type="compositionally biased region" description="Acidic residues" evidence="6">
    <location>
        <begin position="166"/>
        <end position="181"/>
    </location>
</feature>
<gene>
    <name evidence="8" type="primary">Zg26_1</name>
    <name evidence="8" type="ORF">GTO96_0021823</name>
</gene>
<dbReference type="Pfam" id="PF13912">
    <property type="entry name" value="zf-C2H2_6"/>
    <property type="match status" value="1"/>
</dbReference>
<dbReference type="PANTHER" id="PTHR23226">
    <property type="entry name" value="ZINC FINGER AND SCAN DOMAIN-CONTAINING"/>
    <property type="match status" value="1"/>
</dbReference>
<feature type="region of interest" description="Disordered" evidence="6">
    <location>
        <begin position="229"/>
        <end position="277"/>
    </location>
</feature>
<evidence type="ECO:0000313" key="9">
    <source>
        <dbReference type="Proteomes" id="UP000886611"/>
    </source>
</evidence>
<dbReference type="FunFam" id="3.30.160.60:FF:000100">
    <property type="entry name" value="Zinc finger 45-like"/>
    <property type="match status" value="1"/>
</dbReference>
<dbReference type="InterPro" id="IPR036236">
    <property type="entry name" value="Znf_C2H2_sf"/>
</dbReference>
<evidence type="ECO:0000313" key="8">
    <source>
        <dbReference type="EMBL" id="KAG2460446.1"/>
    </source>
</evidence>
<dbReference type="Proteomes" id="UP000886611">
    <property type="component" value="Unassembled WGS sequence"/>
</dbReference>
<feature type="region of interest" description="Disordered" evidence="6">
    <location>
        <begin position="149"/>
        <end position="200"/>
    </location>
</feature>
<evidence type="ECO:0000256" key="5">
    <source>
        <dbReference type="PROSITE-ProRule" id="PRU00042"/>
    </source>
</evidence>
<dbReference type="PROSITE" id="PS50157">
    <property type="entry name" value="ZINC_FINGER_C2H2_2"/>
    <property type="match status" value="2"/>
</dbReference>
<keyword evidence="4" id="KW-0862">Zinc</keyword>
<comment type="caution">
    <text evidence="8">The sequence shown here is derived from an EMBL/GenBank/DDBJ whole genome shotgun (WGS) entry which is preliminary data.</text>
</comment>
<evidence type="ECO:0000256" key="6">
    <source>
        <dbReference type="SAM" id="MobiDB-lite"/>
    </source>
</evidence>
<evidence type="ECO:0000259" key="7">
    <source>
        <dbReference type="PROSITE" id="PS50157"/>
    </source>
</evidence>
<keyword evidence="2" id="KW-0677">Repeat</keyword>
<keyword evidence="1" id="KW-0479">Metal-binding</keyword>
<dbReference type="GO" id="GO:0000981">
    <property type="term" value="F:DNA-binding transcription factor activity, RNA polymerase II-specific"/>
    <property type="evidence" value="ECO:0007669"/>
    <property type="project" value="TreeGrafter"/>
</dbReference>